<dbReference type="Pfam" id="PF03330">
    <property type="entry name" value="DPBB_1"/>
    <property type="match status" value="1"/>
</dbReference>
<comment type="similarity">
    <text evidence="3">Belongs to the expansin family.</text>
</comment>
<dbReference type="InterPro" id="IPR005795">
    <property type="entry name" value="LolPI"/>
</dbReference>
<dbReference type="PANTHER" id="PTHR31692">
    <property type="entry name" value="EXPANSIN-B3"/>
    <property type="match status" value="1"/>
</dbReference>
<evidence type="ECO:0008006" key="9">
    <source>
        <dbReference type="Google" id="ProtNLM"/>
    </source>
</evidence>
<dbReference type="AlphaFoldDB" id="A0A9R1X015"/>
<feature type="domain" description="Expansin-like EG45" evidence="5">
    <location>
        <begin position="52"/>
        <end position="160"/>
    </location>
</feature>
<dbReference type="Proteomes" id="UP000235145">
    <property type="component" value="Unassembled WGS sequence"/>
</dbReference>
<evidence type="ECO:0000313" key="8">
    <source>
        <dbReference type="Proteomes" id="UP000235145"/>
    </source>
</evidence>
<dbReference type="GO" id="GO:0005576">
    <property type="term" value="C:extracellular region"/>
    <property type="evidence" value="ECO:0007669"/>
    <property type="project" value="UniProtKB-SubCell"/>
</dbReference>
<dbReference type="InterPro" id="IPR036908">
    <property type="entry name" value="RlpA-like_sf"/>
</dbReference>
<dbReference type="PROSITE" id="PS50842">
    <property type="entry name" value="EXPANSIN_EG45"/>
    <property type="match status" value="1"/>
</dbReference>
<gene>
    <name evidence="7" type="ORF">LSAT_V11C800428320</name>
</gene>
<dbReference type="SUPFAM" id="SSF50685">
    <property type="entry name" value="Barwin-like endoglucanases"/>
    <property type="match status" value="1"/>
</dbReference>
<reference evidence="7 8" key="1">
    <citation type="journal article" date="2017" name="Nat. Commun.">
        <title>Genome assembly with in vitro proximity ligation data and whole-genome triplication in lettuce.</title>
        <authorList>
            <person name="Reyes-Chin-Wo S."/>
            <person name="Wang Z."/>
            <person name="Yang X."/>
            <person name="Kozik A."/>
            <person name="Arikit S."/>
            <person name="Song C."/>
            <person name="Xia L."/>
            <person name="Froenicke L."/>
            <person name="Lavelle D.O."/>
            <person name="Truco M.J."/>
            <person name="Xia R."/>
            <person name="Zhu S."/>
            <person name="Xu C."/>
            <person name="Xu H."/>
            <person name="Xu X."/>
            <person name="Cox K."/>
            <person name="Korf I."/>
            <person name="Meyers B.C."/>
            <person name="Michelmore R.W."/>
        </authorList>
    </citation>
    <scope>NUCLEOTIDE SEQUENCE [LARGE SCALE GENOMIC DNA]</scope>
    <source>
        <strain evidence="8">cv. Salinas</strain>
        <tissue evidence="7">Seedlings</tissue>
    </source>
</reference>
<dbReference type="InterPro" id="IPR036749">
    <property type="entry name" value="Expansin_CBD_sf"/>
</dbReference>
<keyword evidence="8" id="KW-1185">Reference proteome</keyword>
<evidence type="ECO:0000256" key="1">
    <source>
        <dbReference type="ARBA" id="ARBA00004613"/>
    </source>
</evidence>
<dbReference type="CDD" id="cd22275">
    <property type="entry name" value="DPBB_EXPB_N"/>
    <property type="match status" value="1"/>
</dbReference>
<dbReference type="PANTHER" id="PTHR31692:SF137">
    <property type="entry name" value="EXPANSIN_LOL PI, EXPANSIN, CELLULOSE-BINDING-LIKE DOMAIN SUPERFAMILY"/>
    <property type="match status" value="1"/>
</dbReference>
<dbReference type="PRINTS" id="PR01225">
    <property type="entry name" value="EXPANSNFAMLY"/>
</dbReference>
<evidence type="ECO:0000256" key="2">
    <source>
        <dbReference type="ARBA" id="ARBA00022525"/>
    </source>
</evidence>
<keyword evidence="2" id="KW-0964">Secreted</keyword>
<feature type="signal peptide" evidence="4">
    <location>
        <begin position="1"/>
        <end position="21"/>
    </location>
</feature>
<dbReference type="InterPro" id="IPR007112">
    <property type="entry name" value="Expansin/allergen_DPBB_dom"/>
</dbReference>
<dbReference type="Gene3D" id="2.40.40.10">
    <property type="entry name" value="RlpA-like domain"/>
    <property type="match status" value="1"/>
</dbReference>
<dbReference type="PRINTS" id="PR00829">
    <property type="entry name" value="LOLP1ALLERGN"/>
</dbReference>
<dbReference type="InterPro" id="IPR009009">
    <property type="entry name" value="RlpA-like_DPBB"/>
</dbReference>
<comment type="subcellular location">
    <subcellularLocation>
        <location evidence="1">Secreted</location>
    </subcellularLocation>
</comment>
<feature type="chain" id="PRO_5040471658" description="Expansin-like EG45 domain-containing protein" evidence="4">
    <location>
        <begin position="22"/>
        <end position="314"/>
    </location>
</feature>
<dbReference type="GO" id="GO:0009653">
    <property type="term" value="P:anatomical structure morphogenesis"/>
    <property type="evidence" value="ECO:0007669"/>
    <property type="project" value="UniProtKB-ARBA"/>
</dbReference>
<evidence type="ECO:0000313" key="7">
    <source>
        <dbReference type="EMBL" id="KAJ0191432.1"/>
    </source>
</evidence>
<feature type="domain" description="Expansin-like CBD" evidence="6">
    <location>
        <begin position="173"/>
        <end position="254"/>
    </location>
</feature>
<dbReference type="InterPro" id="IPR007117">
    <property type="entry name" value="Expansin_CBD"/>
</dbReference>
<keyword evidence="4" id="KW-0732">Signal</keyword>
<evidence type="ECO:0000256" key="4">
    <source>
        <dbReference type="SAM" id="SignalP"/>
    </source>
</evidence>
<protein>
    <recommendedName>
        <fullName evidence="9">Expansin-like EG45 domain-containing protein</fullName>
    </recommendedName>
</protein>
<organism evidence="7 8">
    <name type="scientific">Lactuca sativa</name>
    <name type="common">Garden lettuce</name>
    <dbReference type="NCBI Taxonomy" id="4236"/>
    <lineage>
        <taxon>Eukaryota</taxon>
        <taxon>Viridiplantae</taxon>
        <taxon>Streptophyta</taxon>
        <taxon>Embryophyta</taxon>
        <taxon>Tracheophyta</taxon>
        <taxon>Spermatophyta</taxon>
        <taxon>Magnoliopsida</taxon>
        <taxon>eudicotyledons</taxon>
        <taxon>Gunneridae</taxon>
        <taxon>Pentapetalae</taxon>
        <taxon>asterids</taxon>
        <taxon>campanulids</taxon>
        <taxon>Asterales</taxon>
        <taxon>Asteraceae</taxon>
        <taxon>Cichorioideae</taxon>
        <taxon>Cichorieae</taxon>
        <taxon>Lactucinae</taxon>
        <taxon>Lactuca</taxon>
    </lineage>
</organism>
<accession>A0A9R1X015</accession>
<sequence>MVSTPFVAFVIFFVNISSCLCAVFPSNSTFASKMFSAGLATWYGDETGAGSGGACGWKDDVKNPPLSSMIAAGNANIFLSGRGCGHCFQIVCHQPPYCSGKPITVTISDECPGCSDAPFHFDMSGFAFGAMANPGQDHNLRQLGKLMVQYQRVPCSYRNTNIAFKVDEGSTKYWFAAAIEYADGNGDFKSVEMAPSGSTNFVSMDNLWGTIWKININPSFQAPYSFRLTSSGGETIIASDVIPQNFVVGQKYLSHENSMKLNCNYRPTTLNGIVYKIVADDLDHTLKKMIHKVVSRQVLDDPLIFNGNLAWYKS</sequence>
<evidence type="ECO:0000256" key="3">
    <source>
        <dbReference type="RuleBase" id="RU003460"/>
    </source>
</evidence>
<proteinExistence type="inferred from homology"/>
<dbReference type="PROSITE" id="PS50843">
    <property type="entry name" value="EXPANSIN_CBD"/>
    <property type="match status" value="1"/>
</dbReference>
<dbReference type="Pfam" id="PF01357">
    <property type="entry name" value="Expansin_C"/>
    <property type="match status" value="1"/>
</dbReference>
<comment type="caution">
    <text evidence="7">The sequence shown here is derived from an EMBL/GenBank/DDBJ whole genome shotgun (WGS) entry which is preliminary data.</text>
</comment>
<name>A0A9R1X015_LACSA</name>
<dbReference type="Gene3D" id="2.60.40.760">
    <property type="entry name" value="Expansin, cellulose-binding-like domain"/>
    <property type="match status" value="1"/>
</dbReference>
<dbReference type="EMBL" id="NBSK02000008">
    <property type="protein sequence ID" value="KAJ0191432.1"/>
    <property type="molecule type" value="Genomic_DNA"/>
</dbReference>
<evidence type="ECO:0000259" key="6">
    <source>
        <dbReference type="PROSITE" id="PS50843"/>
    </source>
</evidence>
<dbReference type="SUPFAM" id="SSF49590">
    <property type="entry name" value="PHL pollen allergen"/>
    <property type="match status" value="1"/>
</dbReference>
<dbReference type="InterPro" id="IPR007118">
    <property type="entry name" value="Expan_Lol_pI"/>
</dbReference>
<evidence type="ECO:0000259" key="5">
    <source>
        <dbReference type="PROSITE" id="PS50842"/>
    </source>
</evidence>